<keyword evidence="13 20" id="KW-0067">ATP-binding</keyword>
<evidence type="ECO:0000256" key="15">
    <source>
        <dbReference type="ARBA" id="ARBA00023136"/>
    </source>
</evidence>
<keyword evidence="10" id="KW-0677">Repeat</keyword>
<evidence type="ECO:0000256" key="17">
    <source>
        <dbReference type="ARBA" id="ARBA00023180"/>
    </source>
</evidence>
<dbReference type="Gene3D" id="3.80.10.10">
    <property type="entry name" value="Ribonuclease Inhibitor"/>
    <property type="match status" value="3"/>
</dbReference>
<keyword evidence="7" id="KW-0808">Transferase</keyword>
<keyword evidence="11 20" id="KW-0547">Nucleotide-binding</keyword>
<dbReference type="GO" id="GO:0005886">
    <property type="term" value="C:plasma membrane"/>
    <property type="evidence" value="ECO:0007669"/>
    <property type="project" value="UniProtKB-SubCell"/>
</dbReference>
<evidence type="ECO:0000256" key="14">
    <source>
        <dbReference type="ARBA" id="ARBA00022989"/>
    </source>
</evidence>
<dbReference type="EC" id="2.7.11.1" evidence="2"/>
<comment type="subcellular location">
    <subcellularLocation>
        <location evidence="1">Cell membrane</location>
        <topology evidence="1">Single-pass type I membrane protein</topology>
    </subcellularLocation>
</comment>
<feature type="signal peptide" evidence="22">
    <location>
        <begin position="1"/>
        <end position="26"/>
    </location>
</feature>
<dbReference type="SUPFAM" id="SSF52058">
    <property type="entry name" value="L domain-like"/>
    <property type="match status" value="2"/>
</dbReference>
<keyword evidence="9 22" id="KW-0732">Signal</keyword>
<dbReference type="InterPro" id="IPR051716">
    <property type="entry name" value="Plant_RL_S/T_kinase"/>
</dbReference>
<keyword evidence="8 21" id="KW-0812">Transmembrane</keyword>
<dbReference type="InterPro" id="IPR003591">
    <property type="entry name" value="Leu-rich_rpt_typical-subtyp"/>
</dbReference>
<evidence type="ECO:0000256" key="22">
    <source>
        <dbReference type="SAM" id="SignalP"/>
    </source>
</evidence>
<evidence type="ECO:0000256" key="19">
    <source>
        <dbReference type="ARBA" id="ARBA00048679"/>
    </source>
</evidence>
<proteinExistence type="predicted"/>
<evidence type="ECO:0000256" key="4">
    <source>
        <dbReference type="ARBA" id="ARBA00022527"/>
    </source>
</evidence>
<evidence type="ECO:0000256" key="21">
    <source>
        <dbReference type="SAM" id="Phobius"/>
    </source>
</evidence>
<dbReference type="InterPro" id="IPR000719">
    <property type="entry name" value="Prot_kinase_dom"/>
</dbReference>
<gene>
    <name evidence="25" type="primary">LOC120273369</name>
</gene>
<evidence type="ECO:0000256" key="1">
    <source>
        <dbReference type="ARBA" id="ARBA00004251"/>
    </source>
</evidence>
<dbReference type="Proteomes" id="UP001515500">
    <property type="component" value="Chromosome 12"/>
</dbReference>
<keyword evidence="4" id="KW-0723">Serine/threonine-protein kinase</keyword>
<evidence type="ECO:0000256" key="10">
    <source>
        <dbReference type="ARBA" id="ARBA00022737"/>
    </source>
</evidence>
<evidence type="ECO:0000259" key="23">
    <source>
        <dbReference type="PROSITE" id="PS50011"/>
    </source>
</evidence>
<evidence type="ECO:0000256" key="9">
    <source>
        <dbReference type="ARBA" id="ARBA00022729"/>
    </source>
</evidence>
<evidence type="ECO:0000313" key="25">
    <source>
        <dbReference type="RefSeq" id="XP_039135930.1"/>
    </source>
</evidence>
<feature type="domain" description="Protein kinase" evidence="23">
    <location>
        <begin position="647"/>
        <end position="927"/>
    </location>
</feature>
<dbReference type="FunFam" id="1.10.510.10:FF:000445">
    <property type="entry name" value="MDIS1-interacting receptor like kinase 2"/>
    <property type="match status" value="1"/>
</dbReference>
<evidence type="ECO:0000256" key="5">
    <source>
        <dbReference type="ARBA" id="ARBA00022553"/>
    </source>
</evidence>
<organism evidence="24 25">
    <name type="scientific">Dioscorea cayennensis subsp. rotundata</name>
    <name type="common">White Guinea yam</name>
    <name type="synonym">Dioscorea rotundata</name>
    <dbReference type="NCBI Taxonomy" id="55577"/>
    <lineage>
        <taxon>Eukaryota</taxon>
        <taxon>Viridiplantae</taxon>
        <taxon>Streptophyta</taxon>
        <taxon>Embryophyta</taxon>
        <taxon>Tracheophyta</taxon>
        <taxon>Spermatophyta</taxon>
        <taxon>Magnoliopsida</taxon>
        <taxon>Liliopsida</taxon>
        <taxon>Dioscoreales</taxon>
        <taxon>Dioscoreaceae</taxon>
        <taxon>Dioscorea</taxon>
    </lineage>
</organism>
<keyword evidence="17" id="KW-0325">Glycoprotein</keyword>
<dbReference type="FunFam" id="3.80.10.10:FF:000177">
    <property type="entry name" value="Leucine-rich repeat receptor-like serine/threonine-protein kinase At1g17230"/>
    <property type="match status" value="1"/>
</dbReference>
<keyword evidence="14 21" id="KW-1133">Transmembrane helix</keyword>
<dbReference type="InterPro" id="IPR013210">
    <property type="entry name" value="LRR_N_plant-typ"/>
</dbReference>
<dbReference type="InterPro" id="IPR032675">
    <property type="entry name" value="LRR_dom_sf"/>
</dbReference>
<keyword evidence="6" id="KW-0433">Leucine-rich repeat</keyword>
<dbReference type="SMART" id="SM00369">
    <property type="entry name" value="LRR_TYP"/>
    <property type="match status" value="7"/>
</dbReference>
<name>A0AB40C7V5_DIOCR</name>
<dbReference type="RefSeq" id="XP_039135930.1">
    <property type="nucleotide sequence ID" value="XM_039279996.1"/>
</dbReference>
<evidence type="ECO:0000256" key="6">
    <source>
        <dbReference type="ARBA" id="ARBA00022614"/>
    </source>
</evidence>
<dbReference type="Gene3D" id="3.30.200.20">
    <property type="entry name" value="Phosphorylase Kinase, domain 1"/>
    <property type="match status" value="1"/>
</dbReference>
<comment type="catalytic activity">
    <reaction evidence="18">
        <text>L-threonyl-[protein] + ATP = O-phospho-L-threonyl-[protein] + ADP + H(+)</text>
        <dbReference type="Rhea" id="RHEA:46608"/>
        <dbReference type="Rhea" id="RHEA-COMP:11060"/>
        <dbReference type="Rhea" id="RHEA-COMP:11605"/>
        <dbReference type="ChEBI" id="CHEBI:15378"/>
        <dbReference type="ChEBI" id="CHEBI:30013"/>
        <dbReference type="ChEBI" id="CHEBI:30616"/>
        <dbReference type="ChEBI" id="CHEBI:61977"/>
        <dbReference type="ChEBI" id="CHEBI:456216"/>
        <dbReference type="EC" id="2.7.11.1"/>
    </reaction>
</comment>
<dbReference type="PANTHER" id="PTHR48053:SF32">
    <property type="entry name" value="LEUCINE RICH REPEAT FAMILY PROTEIN, EXPRESSED"/>
    <property type="match status" value="1"/>
</dbReference>
<feature type="transmembrane region" description="Helical" evidence="21">
    <location>
        <begin position="588"/>
        <end position="611"/>
    </location>
</feature>
<dbReference type="GeneID" id="120273369"/>
<evidence type="ECO:0000256" key="2">
    <source>
        <dbReference type="ARBA" id="ARBA00012513"/>
    </source>
</evidence>
<keyword evidence="5" id="KW-0597">Phosphoprotein</keyword>
<dbReference type="Pfam" id="PF13855">
    <property type="entry name" value="LRR_8"/>
    <property type="match status" value="4"/>
</dbReference>
<dbReference type="PROSITE" id="PS00109">
    <property type="entry name" value="PROTEIN_KINASE_TYR"/>
    <property type="match status" value="1"/>
</dbReference>
<dbReference type="PROSITE" id="PS00107">
    <property type="entry name" value="PROTEIN_KINASE_ATP"/>
    <property type="match status" value="1"/>
</dbReference>
<evidence type="ECO:0000256" key="3">
    <source>
        <dbReference type="ARBA" id="ARBA00022475"/>
    </source>
</evidence>
<evidence type="ECO:0000256" key="13">
    <source>
        <dbReference type="ARBA" id="ARBA00022840"/>
    </source>
</evidence>
<dbReference type="Gene3D" id="1.10.510.10">
    <property type="entry name" value="Transferase(Phosphotransferase) domain 1"/>
    <property type="match status" value="1"/>
</dbReference>
<sequence length="950" mass="104032">MKPMALDILVFLLFLFSHDFHLKCKAETEAEALLKWKNSLSNPESLSSWSLTNSTNHCHWFGITCNTAGSIVELNLPDCSLDGNLDELDFTYLSNLTKLDLSGNTLTGSIPRTLSALDKLTSLEISNNGLETSDFSEFKAMPTLTHLSLRSNNFPTMELPSFILNCTNLTVLDLSVNEFNGTMPDSLGTNLVNLRCLNLSFNSFSGSIPSSIGNMASLEHLDMSFNLLEGKLPSTMSQLENLTYLDLSNNKLNGAIPAGLGQGGLLYHADFKNNAFWGVLSESLCSGFKLQYLDVSYNKFYGALPSCLRNCTGLKQIVLTDNYFMGDISKAFGLHPKLISLYLKGNQLTGTLSTDWGQCTSLISLIIEDNNISGEIPKEFGNMRSLQELSLASNILTGEIPQELVNLSSLWSLKLNNNMLSGHIPRISLTTPLIVLDLSGNKLSGQIPAEIGNSSSLSSLDLSDNLLAGHISEKLGDLTNLMQLDLSSNELSGSIPSSLARLKALQQLNLSYNNLAGQIPEAFSGMYSLYSIDFSYNKLTGPIPSAIVFYRSYEAYFGNAGLCGDALGLLSCGFSTSDQGSHKKHTTLLIAITVPVAGCSLMLLVAIATVCRRHRTSKVTETENHSLVWDTGLKFKFTDVMEAIDDFNEAYCIGEGSFGVVYRAELPSGQVLAVKRQHFSDESDIQENNVRSFLNEIKFLLEVRHRNIVKLHGACTKKGVMHLVFDYVERGSLGDVLYSVLGGLTFDWAMRVNVIHGVAHAVAYLHNDCLQNIVHRDISINNVLLDNDFEPKVSDFGTAKMLKHDASSWTAVVGSYGYIAPELAYMTKFTDKCDVYSFGVVTLEVMMGMHPGELLLNLPSMSSSSQGNDLLLKDVLDNRLLPPTGQLAEQIVFIVKVALACTQTDPASRPTMLSIAQELSTRKKSYLSEPLGTISFKNLLQVSRSGVLLK</sequence>
<dbReference type="PROSITE" id="PS50011">
    <property type="entry name" value="PROTEIN_KINASE_DOM"/>
    <property type="match status" value="1"/>
</dbReference>
<dbReference type="SUPFAM" id="SSF56112">
    <property type="entry name" value="Protein kinase-like (PK-like)"/>
    <property type="match status" value="1"/>
</dbReference>
<keyword evidence="15 21" id="KW-0472">Membrane</keyword>
<dbReference type="FunFam" id="3.30.200.20:FF:000309">
    <property type="entry name" value="Leucine-rich repeat receptor protein kinase MSP1"/>
    <property type="match status" value="1"/>
</dbReference>
<protein>
    <recommendedName>
        <fullName evidence="2">non-specific serine/threonine protein kinase</fullName>
        <ecNumber evidence="2">2.7.11.1</ecNumber>
    </recommendedName>
</protein>
<comment type="catalytic activity">
    <reaction evidence="19">
        <text>L-seryl-[protein] + ATP = O-phospho-L-seryl-[protein] + ADP + H(+)</text>
        <dbReference type="Rhea" id="RHEA:17989"/>
        <dbReference type="Rhea" id="RHEA-COMP:9863"/>
        <dbReference type="Rhea" id="RHEA-COMP:11604"/>
        <dbReference type="ChEBI" id="CHEBI:15378"/>
        <dbReference type="ChEBI" id="CHEBI:29999"/>
        <dbReference type="ChEBI" id="CHEBI:30616"/>
        <dbReference type="ChEBI" id="CHEBI:83421"/>
        <dbReference type="ChEBI" id="CHEBI:456216"/>
        <dbReference type="EC" id="2.7.11.1"/>
    </reaction>
</comment>
<dbReference type="GO" id="GO:0004674">
    <property type="term" value="F:protein serine/threonine kinase activity"/>
    <property type="evidence" value="ECO:0007669"/>
    <property type="project" value="UniProtKB-KW"/>
</dbReference>
<dbReference type="FunFam" id="3.80.10.10:FF:000356">
    <property type="entry name" value="LRR receptor-like serine/threonine-protein kinase"/>
    <property type="match status" value="1"/>
</dbReference>
<reference evidence="25" key="1">
    <citation type="submission" date="2025-08" db="UniProtKB">
        <authorList>
            <consortium name="RefSeq"/>
        </authorList>
    </citation>
    <scope>IDENTIFICATION</scope>
</reference>
<keyword evidence="24" id="KW-1185">Reference proteome</keyword>
<dbReference type="InterPro" id="IPR001611">
    <property type="entry name" value="Leu-rich_rpt"/>
</dbReference>
<keyword evidence="16" id="KW-0675">Receptor</keyword>
<evidence type="ECO:0000256" key="7">
    <source>
        <dbReference type="ARBA" id="ARBA00022679"/>
    </source>
</evidence>
<evidence type="ECO:0000313" key="24">
    <source>
        <dbReference type="Proteomes" id="UP001515500"/>
    </source>
</evidence>
<dbReference type="InterPro" id="IPR011009">
    <property type="entry name" value="Kinase-like_dom_sf"/>
</dbReference>
<keyword evidence="3" id="KW-1003">Cell membrane</keyword>
<dbReference type="Pfam" id="PF00069">
    <property type="entry name" value="Pkinase"/>
    <property type="match status" value="1"/>
</dbReference>
<dbReference type="AlphaFoldDB" id="A0AB40C7V5"/>
<keyword evidence="12" id="KW-0418">Kinase</keyword>
<evidence type="ECO:0000256" key="18">
    <source>
        <dbReference type="ARBA" id="ARBA00047899"/>
    </source>
</evidence>
<evidence type="ECO:0000256" key="11">
    <source>
        <dbReference type="ARBA" id="ARBA00022741"/>
    </source>
</evidence>
<dbReference type="Pfam" id="PF00560">
    <property type="entry name" value="LRR_1"/>
    <property type="match status" value="3"/>
</dbReference>
<dbReference type="PRINTS" id="PR00019">
    <property type="entry name" value="LEURICHRPT"/>
</dbReference>
<feature type="chain" id="PRO_5044340321" description="non-specific serine/threonine protein kinase" evidence="22">
    <location>
        <begin position="27"/>
        <end position="950"/>
    </location>
</feature>
<dbReference type="GO" id="GO:0005524">
    <property type="term" value="F:ATP binding"/>
    <property type="evidence" value="ECO:0007669"/>
    <property type="project" value="UniProtKB-UniRule"/>
</dbReference>
<feature type="binding site" evidence="20">
    <location>
        <position position="675"/>
    </location>
    <ligand>
        <name>ATP</name>
        <dbReference type="ChEBI" id="CHEBI:30616"/>
    </ligand>
</feature>
<evidence type="ECO:0000256" key="16">
    <source>
        <dbReference type="ARBA" id="ARBA00023170"/>
    </source>
</evidence>
<evidence type="ECO:0000256" key="12">
    <source>
        <dbReference type="ARBA" id="ARBA00022777"/>
    </source>
</evidence>
<evidence type="ECO:0000256" key="20">
    <source>
        <dbReference type="PROSITE-ProRule" id="PRU10141"/>
    </source>
</evidence>
<accession>A0AB40C7V5</accession>
<dbReference type="PANTHER" id="PTHR48053">
    <property type="entry name" value="LEUCINE RICH REPEAT FAMILY PROTEIN, EXPRESSED"/>
    <property type="match status" value="1"/>
</dbReference>
<dbReference type="InterPro" id="IPR008266">
    <property type="entry name" value="Tyr_kinase_AS"/>
</dbReference>
<dbReference type="InterPro" id="IPR017441">
    <property type="entry name" value="Protein_kinase_ATP_BS"/>
</dbReference>
<dbReference type="Pfam" id="PF08263">
    <property type="entry name" value="LRRNT_2"/>
    <property type="match status" value="1"/>
</dbReference>
<dbReference type="FunFam" id="3.80.10.10:FF:000400">
    <property type="entry name" value="Nuclear pore complex protein NUP107"/>
    <property type="match status" value="1"/>
</dbReference>
<evidence type="ECO:0000256" key="8">
    <source>
        <dbReference type="ARBA" id="ARBA00022692"/>
    </source>
</evidence>